<dbReference type="Pfam" id="PF03704">
    <property type="entry name" value="BTAD"/>
    <property type="match status" value="1"/>
</dbReference>
<dbReference type="Gene3D" id="1.25.40.10">
    <property type="entry name" value="Tetratricopeptide repeat domain"/>
    <property type="match status" value="2"/>
</dbReference>
<dbReference type="InterPro" id="IPR001867">
    <property type="entry name" value="OmpR/PhoB-type_DNA-bd"/>
</dbReference>
<feature type="DNA-binding region" description="OmpR/PhoB-type" evidence="3">
    <location>
        <begin position="825"/>
        <end position="933"/>
    </location>
</feature>
<sequence length="1075" mass="113448">MQVGTAKGASVADHTWSQLRPALDRRLDGALTHRLTTLVAAAGYGKSTVLSAWVRAVGGAAHRIGPGDRDLTTFSGGVIAALRLRVPALPSEIATAVGAPLGPDAVADESARAGALAGAVSEALGAHLTGSLVLVLDGLEGIAGSPAAVRFVDTLVRTAPPQLHVVIASRDALPFPIARLRQVHEVLEFDATDLTLTPQETAGWLRRRVGDAAAGVAPVLHAATGGWPAAVHAAVDAMARTDPGAWTDVVAGAPATSEALERLARRAFDALPPQARFLLRAATVAPVVTDQLATALGVAPDTLAGITSRGLFMAAGADGSQLTRVGRHLLRSHAPLEDHEARDVAEIAVRWYLDHQAPHRAAQAAVAARHDALIESLLADHGERLVAYPDDLLAAIARVGGDAGHVRLAGLAHFDRGDWDTASALLARAGETGASDAAVAYRLGFIDHLRGELDGALAAYRRGAESGRPAADAVACTAMAAAVRWLQGDRAECAALAGAARERAVRLGDDRALAAVHTVLAMLAAYDGDGRANDAHYLKALDHAARAGDVAQQIRIRTNRASHRHTEGAFAEALAELEIAIRLCDLTGFAPWAALARSNRSETLIRLGRLEEAAAEAGDAVERWGAMGSRLMGYGLTKQAEIHVLRGHATTAADAYRRAAVFAERAGDAQGHGMALSGLAELLAADDPDAAAGLAARAAAHHVGTDLVSAWLAGARAAICGGRPDDARRLLDDAAGEAARRNERASLARVVELRAQLDDDAALADEAVQRWRATGDPVGLARAELLRAGLSPARAGAEVAEQVRARMRAIGCHALDREIEALAARASSSAEPRVVVQTLGTFRVLRGGAPVPAAAWQSRKARDLLKVLVTRRGRPIPRDQLAEMLWPDAGTDAVSLKRLNVMVSTLRGVLDPAHAWPADHVVASTSGSLHLELDHVHVDVVDFLDRVADATALDQAGRRGEALEHWRAAEATYTGDFCEEDAYADWATTLREEARLAYAQAAARVADHEAGAGHYEQAARYWLRLLERDPYDERAHLALILALDQAGRRGDARRRYQVYADLMRELDIEPSPHPA</sequence>
<dbReference type="PROSITE" id="PS51755">
    <property type="entry name" value="OMPR_PHOB"/>
    <property type="match status" value="1"/>
</dbReference>
<gene>
    <name evidence="5" type="ORF">GCM10009751_12790</name>
</gene>
<dbReference type="Gene3D" id="1.10.10.10">
    <property type="entry name" value="Winged helix-like DNA-binding domain superfamily/Winged helix DNA-binding domain"/>
    <property type="match status" value="1"/>
</dbReference>
<feature type="domain" description="OmpR/PhoB-type" evidence="4">
    <location>
        <begin position="825"/>
        <end position="933"/>
    </location>
</feature>
<evidence type="ECO:0000256" key="2">
    <source>
        <dbReference type="ARBA" id="ARBA00023125"/>
    </source>
</evidence>
<dbReference type="SMART" id="SM00862">
    <property type="entry name" value="Trans_reg_C"/>
    <property type="match status" value="1"/>
</dbReference>
<evidence type="ECO:0000256" key="3">
    <source>
        <dbReference type="PROSITE-ProRule" id="PRU01091"/>
    </source>
</evidence>
<comment type="similarity">
    <text evidence="1">Belongs to the AfsR/DnrI/RedD regulatory family.</text>
</comment>
<dbReference type="Pfam" id="PF00486">
    <property type="entry name" value="Trans_reg_C"/>
    <property type="match status" value="1"/>
</dbReference>
<proteinExistence type="inferred from homology"/>
<accession>A0ABP4ZL37</accession>
<reference evidence="6" key="1">
    <citation type="journal article" date="2019" name="Int. J. Syst. Evol. Microbiol.">
        <title>The Global Catalogue of Microorganisms (GCM) 10K type strain sequencing project: providing services to taxonomists for standard genome sequencing and annotation.</title>
        <authorList>
            <consortium name="The Broad Institute Genomics Platform"/>
            <consortium name="The Broad Institute Genome Sequencing Center for Infectious Disease"/>
            <person name="Wu L."/>
            <person name="Ma J."/>
        </authorList>
    </citation>
    <scope>NUCLEOTIDE SEQUENCE [LARGE SCALE GENOMIC DNA]</scope>
    <source>
        <strain evidence="6">JCM 14326</strain>
    </source>
</reference>
<dbReference type="InterPro" id="IPR036388">
    <property type="entry name" value="WH-like_DNA-bd_sf"/>
</dbReference>
<dbReference type="SUPFAM" id="SSF48452">
    <property type="entry name" value="TPR-like"/>
    <property type="match status" value="1"/>
</dbReference>
<dbReference type="SUPFAM" id="SSF46894">
    <property type="entry name" value="C-terminal effector domain of the bipartite response regulators"/>
    <property type="match status" value="1"/>
</dbReference>
<dbReference type="PANTHER" id="PTHR35807">
    <property type="entry name" value="TRANSCRIPTIONAL REGULATOR REDD-RELATED"/>
    <property type="match status" value="1"/>
</dbReference>
<dbReference type="EMBL" id="BAAANL010000002">
    <property type="protein sequence ID" value="GAA1856919.1"/>
    <property type="molecule type" value="Genomic_DNA"/>
</dbReference>
<keyword evidence="2 3" id="KW-0238">DNA-binding</keyword>
<comment type="caution">
    <text evidence="5">The sequence shown here is derived from an EMBL/GenBank/DDBJ whole genome shotgun (WGS) entry which is preliminary data.</text>
</comment>
<keyword evidence="6" id="KW-1185">Reference proteome</keyword>
<evidence type="ECO:0000313" key="6">
    <source>
        <dbReference type="Proteomes" id="UP001501094"/>
    </source>
</evidence>
<evidence type="ECO:0000256" key="1">
    <source>
        <dbReference type="ARBA" id="ARBA00005820"/>
    </source>
</evidence>
<dbReference type="InterPro" id="IPR005158">
    <property type="entry name" value="BTAD"/>
</dbReference>
<evidence type="ECO:0000313" key="5">
    <source>
        <dbReference type="EMBL" id="GAA1856919.1"/>
    </source>
</evidence>
<protein>
    <recommendedName>
        <fullName evidence="4">OmpR/PhoB-type domain-containing protein</fullName>
    </recommendedName>
</protein>
<dbReference type="InterPro" id="IPR051677">
    <property type="entry name" value="AfsR-DnrI-RedD_regulator"/>
</dbReference>
<name>A0ABP4ZL37_9MICO</name>
<organism evidence="5 6">
    <name type="scientific">Myceligenerans crystallogenes</name>
    <dbReference type="NCBI Taxonomy" id="316335"/>
    <lineage>
        <taxon>Bacteria</taxon>
        <taxon>Bacillati</taxon>
        <taxon>Actinomycetota</taxon>
        <taxon>Actinomycetes</taxon>
        <taxon>Micrococcales</taxon>
        <taxon>Promicromonosporaceae</taxon>
        <taxon>Myceligenerans</taxon>
    </lineage>
</organism>
<evidence type="ECO:0000259" key="4">
    <source>
        <dbReference type="PROSITE" id="PS51755"/>
    </source>
</evidence>
<dbReference type="SUPFAM" id="SSF81901">
    <property type="entry name" value="HCP-like"/>
    <property type="match status" value="1"/>
</dbReference>
<dbReference type="SMART" id="SM01043">
    <property type="entry name" value="BTAD"/>
    <property type="match status" value="1"/>
</dbReference>
<dbReference type="InterPro" id="IPR016032">
    <property type="entry name" value="Sig_transdc_resp-reg_C-effctor"/>
</dbReference>
<dbReference type="InterPro" id="IPR011990">
    <property type="entry name" value="TPR-like_helical_dom_sf"/>
</dbReference>
<dbReference type="Proteomes" id="UP001501094">
    <property type="component" value="Unassembled WGS sequence"/>
</dbReference>